<dbReference type="EMBL" id="KL597119">
    <property type="protein sequence ID" value="KER19909.1"/>
    <property type="molecule type" value="Genomic_DNA"/>
</dbReference>
<accession>A0A074ZXH9</accession>
<keyword evidence="3" id="KW-1185">Reference proteome</keyword>
<dbReference type="RefSeq" id="XP_009176338.1">
    <property type="nucleotide sequence ID" value="XM_009178074.1"/>
</dbReference>
<evidence type="ECO:0000256" key="1">
    <source>
        <dbReference type="SAM" id="MobiDB-lite"/>
    </source>
</evidence>
<dbReference type="AlphaFoldDB" id="A0A074ZXH9"/>
<proteinExistence type="predicted"/>
<protein>
    <submittedName>
        <fullName evidence="2">Uncharacterized protein</fullName>
    </submittedName>
</protein>
<feature type="region of interest" description="Disordered" evidence="1">
    <location>
        <begin position="1"/>
        <end position="64"/>
    </location>
</feature>
<sequence length="606" mass="65971">MDSNCFWSTPRRQNPSPFHVHTNDGNVSSQTPGLIRTTASVDSVQTRSPYNVSPANTKNPETRIGVGRPCLAGTQTAYHQANQHTTVTELPNISTFGDLTHDSSGFASLLVDQSNNSNFTIHQKSTERTSVSWPHQNPIHLESDTSDLGLDQSVLSEHHQVEQRIERTDYPVQSATSVRSPDFAPDMTSTCMRSKMNLNTGSETRDASHATNFHVLSGRESRMLEENLASVARYVEELTGCVGASKVTTTNPSLNRPDNTQTPLLQRTKCERTTQLSEDLTSIAVDPFKQTSQVNQLQQINQHLAALSALKTDKSNERVGMGTATQELLTRLLANQFPELVFSASSLPAELKQERPNWSTESNSSLSRPTLPANRSPRPSASVEPQTELTSLRGSGQTTPMQVSLDEAVRGPGYQPPGVGTSVDGCVGQTQDALLERNDRPNRIDSPVTRCYPPTASTPPRNNADLHSTRPVNHSGTGTTNPVAMLAGLLGTSADQLLGLLNNQLRQCIGNDTGCAPALSALLAGLQETAMTNRCRQLRERTSSVNQLNLSSYNENGIVPNLTQQAMASTSNLNEEIARLAEPYKRFLCSLESDIERAANVYRTSA</sequence>
<evidence type="ECO:0000313" key="3">
    <source>
        <dbReference type="Proteomes" id="UP000054324"/>
    </source>
</evidence>
<feature type="compositionally biased region" description="Polar residues" evidence="1">
    <location>
        <begin position="1"/>
        <end position="16"/>
    </location>
</feature>
<feature type="compositionally biased region" description="Polar residues" evidence="1">
    <location>
        <begin position="356"/>
        <end position="368"/>
    </location>
</feature>
<feature type="region of interest" description="Disordered" evidence="1">
    <location>
        <begin position="435"/>
        <end position="475"/>
    </location>
</feature>
<dbReference type="GeneID" id="20329596"/>
<dbReference type="CTD" id="20329596"/>
<dbReference type="STRING" id="6198.A0A074ZXH9"/>
<gene>
    <name evidence="2" type="ORF">T265_15431</name>
</gene>
<reference evidence="2 3" key="1">
    <citation type="submission" date="2013-11" db="EMBL/GenBank/DDBJ databases">
        <title>Opisthorchis viverrini - life in the bile duct.</title>
        <authorList>
            <person name="Young N.D."/>
            <person name="Nagarajan N."/>
            <person name="Lin S.J."/>
            <person name="Korhonen P.K."/>
            <person name="Jex A.R."/>
            <person name="Hall R.S."/>
            <person name="Safavi-Hemami H."/>
            <person name="Kaewkong W."/>
            <person name="Bertrand D."/>
            <person name="Gao S."/>
            <person name="Seet Q."/>
            <person name="Wongkham S."/>
            <person name="Teh B.T."/>
            <person name="Wongkham C."/>
            <person name="Intapan P.M."/>
            <person name="Maleewong W."/>
            <person name="Yang X."/>
            <person name="Hu M."/>
            <person name="Wang Z."/>
            <person name="Hofmann A."/>
            <person name="Sternberg P.W."/>
            <person name="Tan P."/>
            <person name="Wang J."/>
            <person name="Gasser R.B."/>
        </authorList>
    </citation>
    <scope>NUCLEOTIDE SEQUENCE [LARGE SCALE GENOMIC DNA]</scope>
</reference>
<organism evidence="2 3">
    <name type="scientific">Opisthorchis viverrini</name>
    <name type="common">Southeast Asian liver fluke</name>
    <dbReference type="NCBI Taxonomy" id="6198"/>
    <lineage>
        <taxon>Eukaryota</taxon>
        <taxon>Metazoa</taxon>
        <taxon>Spiralia</taxon>
        <taxon>Lophotrochozoa</taxon>
        <taxon>Platyhelminthes</taxon>
        <taxon>Trematoda</taxon>
        <taxon>Digenea</taxon>
        <taxon>Opisthorchiida</taxon>
        <taxon>Opisthorchiata</taxon>
        <taxon>Opisthorchiidae</taxon>
        <taxon>Opisthorchis</taxon>
    </lineage>
</organism>
<feature type="compositionally biased region" description="Polar residues" evidence="1">
    <location>
        <begin position="377"/>
        <end position="400"/>
    </location>
</feature>
<evidence type="ECO:0000313" key="2">
    <source>
        <dbReference type="EMBL" id="KER19909.1"/>
    </source>
</evidence>
<dbReference type="Proteomes" id="UP000054324">
    <property type="component" value="Unassembled WGS sequence"/>
</dbReference>
<name>A0A074ZXH9_OPIVI</name>
<feature type="region of interest" description="Disordered" evidence="1">
    <location>
        <begin position="351"/>
        <end position="400"/>
    </location>
</feature>
<feature type="non-terminal residue" evidence="2">
    <location>
        <position position="606"/>
    </location>
</feature>
<feature type="compositionally biased region" description="Polar residues" evidence="1">
    <location>
        <begin position="23"/>
        <end position="59"/>
    </location>
</feature>
<dbReference type="KEGG" id="ovi:T265_15431"/>